<reference evidence="2 4" key="2">
    <citation type="journal article" date="2014" name="BMC Genomics">
        <title>An improved genome release (version Mt4.0) for the model legume Medicago truncatula.</title>
        <authorList>
            <person name="Tang H."/>
            <person name="Krishnakumar V."/>
            <person name="Bidwell S."/>
            <person name="Rosen B."/>
            <person name="Chan A."/>
            <person name="Zhou S."/>
            <person name="Gentzbittel L."/>
            <person name="Childs K.L."/>
            <person name="Yandell M."/>
            <person name="Gundlach H."/>
            <person name="Mayer K.F."/>
            <person name="Schwartz D.C."/>
            <person name="Town C.D."/>
        </authorList>
    </citation>
    <scope>GENOME REANNOTATION</scope>
    <source>
        <strain evidence="3 4">cv. Jemalong A17</strain>
    </source>
</reference>
<keyword evidence="2" id="KW-0808">Transferase</keyword>
<sequence length="263" mass="29701">MNNSPKEIALPLNLNIKNKISSLLSNASKAPPSPKQPFFIGVAGGTASGKTTVCNLINSQFHDQRVVLINQDSFYHSLSDETLQKVNDYNFDHPDAFDTELMLSCMDRLKHGQAVSIPNYDINSRKRTEPSRQVLTTRKCGFSYKTFLRNFLESVFLRITDEIFVGKQLSVKTRAIDRKVGHVADCEWLKLPRNNFVGKPRPPHAEKGCVEACDWPNLPRNNFVGKWRSPHAEKGCVEACDWPTLPRNIFVGKLRPHMHTAVG</sequence>
<proteinExistence type="predicted"/>
<dbReference type="PANTHER" id="PTHR10285">
    <property type="entry name" value="URIDINE KINASE"/>
    <property type="match status" value="1"/>
</dbReference>
<dbReference type="EnsemblPlants" id="AES74977">
    <property type="protein sequence ID" value="AES74977"/>
    <property type="gene ID" value="MTR_6g021580"/>
</dbReference>
<protein>
    <submittedName>
        <fullName evidence="2">Uridine kinase</fullName>
    </submittedName>
</protein>
<dbReference type="InterPro" id="IPR006083">
    <property type="entry name" value="PRK/URK"/>
</dbReference>
<feature type="domain" description="Phosphoribulokinase/uridine kinase" evidence="1">
    <location>
        <begin position="39"/>
        <end position="129"/>
    </location>
</feature>
<evidence type="ECO:0000313" key="4">
    <source>
        <dbReference type="Proteomes" id="UP000002051"/>
    </source>
</evidence>
<dbReference type="KEGG" id="mtr:11416863"/>
<gene>
    <name evidence="3" type="primary">11416863</name>
    <name evidence="2" type="ordered locus">MTR_6g021580</name>
</gene>
<dbReference type="HOGENOM" id="CLU_1059120_0_0_1"/>
<keyword evidence="2" id="KW-0418">Kinase</keyword>
<dbReference type="GO" id="GO:0005737">
    <property type="term" value="C:cytoplasm"/>
    <property type="evidence" value="ECO:0000318"/>
    <property type="project" value="GO_Central"/>
</dbReference>
<evidence type="ECO:0000313" key="3">
    <source>
        <dbReference type="EnsemblPlants" id="AES74977"/>
    </source>
</evidence>
<dbReference type="GO" id="GO:0005524">
    <property type="term" value="F:ATP binding"/>
    <property type="evidence" value="ECO:0007669"/>
    <property type="project" value="InterPro"/>
</dbReference>
<dbReference type="PRINTS" id="PR00988">
    <property type="entry name" value="URIDINKINASE"/>
</dbReference>
<evidence type="ECO:0000259" key="1">
    <source>
        <dbReference type="Pfam" id="PF00485"/>
    </source>
</evidence>
<dbReference type="STRING" id="3880.G7KMT7"/>
<reference evidence="3" key="3">
    <citation type="submission" date="2015-04" db="UniProtKB">
        <authorList>
            <consortium name="EnsemblPlants"/>
        </authorList>
    </citation>
    <scope>IDENTIFICATION</scope>
    <source>
        <strain evidence="3">cv. Jemalong A17</strain>
    </source>
</reference>
<reference evidence="2 4" key="1">
    <citation type="journal article" date="2011" name="Nature">
        <title>The Medicago genome provides insight into the evolution of rhizobial symbioses.</title>
        <authorList>
            <person name="Young N.D."/>
            <person name="Debelle F."/>
            <person name="Oldroyd G.E."/>
            <person name="Geurts R."/>
            <person name="Cannon S.B."/>
            <person name="Udvardi M.K."/>
            <person name="Benedito V.A."/>
            <person name="Mayer K.F."/>
            <person name="Gouzy J."/>
            <person name="Schoof H."/>
            <person name="Van de Peer Y."/>
            <person name="Proost S."/>
            <person name="Cook D.R."/>
            <person name="Meyers B.C."/>
            <person name="Spannagl M."/>
            <person name="Cheung F."/>
            <person name="De Mita S."/>
            <person name="Krishnakumar V."/>
            <person name="Gundlach H."/>
            <person name="Zhou S."/>
            <person name="Mudge J."/>
            <person name="Bharti A.K."/>
            <person name="Murray J.D."/>
            <person name="Naoumkina M.A."/>
            <person name="Rosen B."/>
            <person name="Silverstein K.A."/>
            <person name="Tang H."/>
            <person name="Rombauts S."/>
            <person name="Zhao P.X."/>
            <person name="Zhou P."/>
            <person name="Barbe V."/>
            <person name="Bardou P."/>
            <person name="Bechner M."/>
            <person name="Bellec A."/>
            <person name="Berger A."/>
            <person name="Berges H."/>
            <person name="Bidwell S."/>
            <person name="Bisseling T."/>
            <person name="Choisne N."/>
            <person name="Couloux A."/>
            <person name="Denny R."/>
            <person name="Deshpande S."/>
            <person name="Dai X."/>
            <person name="Doyle J.J."/>
            <person name="Dudez A.M."/>
            <person name="Farmer A.D."/>
            <person name="Fouteau S."/>
            <person name="Franken C."/>
            <person name="Gibelin C."/>
            <person name="Gish J."/>
            <person name="Goldstein S."/>
            <person name="Gonzalez A.J."/>
            <person name="Green P.J."/>
            <person name="Hallab A."/>
            <person name="Hartog M."/>
            <person name="Hua A."/>
            <person name="Humphray S.J."/>
            <person name="Jeong D.H."/>
            <person name="Jing Y."/>
            <person name="Jocker A."/>
            <person name="Kenton S.M."/>
            <person name="Kim D.J."/>
            <person name="Klee K."/>
            <person name="Lai H."/>
            <person name="Lang C."/>
            <person name="Lin S."/>
            <person name="Macmil S.L."/>
            <person name="Magdelenat G."/>
            <person name="Matthews L."/>
            <person name="McCorrison J."/>
            <person name="Monaghan E.L."/>
            <person name="Mun J.H."/>
            <person name="Najar F.Z."/>
            <person name="Nicholson C."/>
            <person name="Noirot C."/>
            <person name="O'Bleness M."/>
            <person name="Paule C.R."/>
            <person name="Poulain J."/>
            <person name="Prion F."/>
            <person name="Qin B."/>
            <person name="Qu C."/>
            <person name="Retzel E.F."/>
            <person name="Riddle C."/>
            <person name="Sallet E."/>
            <person name="Samain S."/>
            <person name="Samson N."/>
            <person name="Sanders I."/>
            <person name="Saurat O."/>
            <person name="Scarpelli C."/>
            <person name="Schiex T."/>
            <person name="Segurens B."/>
            <person name="Severin A.J."/>
            <person name="Sherrier D.J."/>
            <person name="Shi R."/>
            <person name="Sims S."/>
            <person name="Singer S.R."/>
            <person name="Sinharoy S."/>
            <person name="Sterck L."/>
            <person name="Viollet A."/>
            <person name="Wang B.B."/>
            <person name="Wang K."/>
            <person name="Wang M."/>
            <person name="Wang X."/>
            <person name="Warfsmann J."/>
            <person name="Weissenbach J."/>
            <person name="White D.D."/>
            <person name="White J.D."/>
            <person name="Wiley G.B."/>
            <person name="Wincker P."/>
            <person name="Xing Y."/>
            <person name="Yang L."/>
            <person name="Yao Z."/>
            <person name="Ying F."/>
            <person name="Zhai J."/>
            <person name="Zhou L."/>
            <person name="Zuber A."/>
            <person name="Denarie J."/>
            <person name="Dixon R.A."/>
            <person name="May G.D."/>
            <person name="Schwartz D.C."/>
            <person name="Rogers J."/>
            <person name="Quetier F."/>
            <person name="Town C.D."/>
            <person name="Roe B.A."/>
        </authorList>
    </citation>
    <scope>NUCLEOTIDE SEQUENCE [LARGE SCALE GENOMIC DNA]</scope>
    <source>
        <strain evidence="2">A17</strain>
        <strain evidence="3 4">cv. Jemalong A17</strain>
    </source>
</reference>
<dbReference type="eggNOG" id="KOG4203">
    <property type="taxonomic scope" value="Eukaryota"/>
</dbReference>
<organism evidence="2 4">
    <name type="scientific">Medicago truncatula</name>
    <name type="common">Barrel medic</name>
    <name type="synonym">Medicago tribuloides</name>
    <dbReference type="NCBI Taxonomy" id="3880"/>
    <lineage>
        <taxon>Eukaryota</taxon>
        <taxon>Viridiplantae</taxon>
        <taxon>Streptophyta</taxon>
        <taxon>Embryophyta</taxon>
        <taxon>Tracheophyta</taxon>
        <taxon>Spermatophyta</taxon>
        <taxon>Magnoliopsida</taxon>
        <taxon>eudicotyledons</taxon>
        <taxon>Gunneridae</taxon>
        <taxon>Pentapetalae</taxon>
        <taxon>rosids</taxon>
        <taxon>fabids</taxon>
        <taxon>Fabales</taxon>
        <taxon>Fabaceae</taxon>
        <taxon>Papilionoideae</taxon>
        <taxon>50 kb inversion clade</taxon>
        <taxon>NPAAA clade</taxon>
        <taxon>Hologalegina</taxon>
        <taxon>IRL clade</taxon>
        <taxon>Trifolieae</taxon>
        <taxon>Medicago</taxon>
    </lineage>
</organism>
<dbReference type="EMBL" id="CM001222">
    <property type="protein sequence ID" value="AES74977.1"/>
    <property type="molecule type" value="Genomic_DNA"/>
</dbReference>
<dbReference type="InterPro" id="IPR027417">
    <property type="entry name" value="P-loop_NTPase"/>
</dbReference>
<dbReference type="PaxDb" id="3880-AES74977"/>
<dbReference type="OrthoDB" id="106623at2759"/>
<dbReference type="Pfam" id="PF00485">
    <property type="entry name" value="PRK"/>
    <property type="match status" value="1"/>
</dbReference>
<dbReference type="SUPFAM" id="SSF52540">
    <property type="entry name" value="P-loop containing nucleoside triphosphate hydrolases"/>
    <property type="match status" value="1"/>
</dbReference>
<dbReference type="GO" id="GO:0004849">
    <property type="term" value="F:uridine kinase activity"/>
    <property type="evidence" value="ECO:0000318"/>
    <property type="project" value="GO_Central"/>
</dbReference>
<evidence type="ECO:0000313" key="2">
    <source>
        <dbReference type="EMBL" id="AES74977.1"/>
    </source>
</evidence>
<keyword evidence="4" id="KW-1185">Reference proteome</keyword>
<name>G7KMT7_MEDTR</name>
<dbReference type="Proteomes" id="UP000002051">
    <property type="component" value="Chromosome 6"/>
</dbReference>
<accession>G7KMT7</accession>
<dbReference type="AlphaFoldDB" id="G7KMT7"/>
<dbReference type="Gene3D" id="3.40.50.300">
    <property type="entry name" value="P-loop containing nucleotide triphosphate hydrolases"/>
    <property type="match status" value="1"/>
</dbReference>